<dbReference type="OrthoDB" id="5450856at2"/>
<dbReference type="AlphaFoldDB" id="A0A482IYS6"/>
<dbReference type="GO" id="GO:0030170">
    <property type="term" value="F:pyridoxal phosphate binding"/>
    <property type="evidence" value="ECO:0007669"/>
    <property type="project" value="InterPro"/>
</dbReference>
<keyword evidence="5" id="KW-0804">Transcription</keyword>
<dbReference type="InterPro" id="IPR036388">
    <property type="entry name" value="WH-like_DNA-bd_sf"/>
</dbReference>
<dbReference type="InterPro" id="IPR004839">
    <property type="entry name" value="Aminotransferase_I/II_large"/>
</dbReference>
<evidence type="ECO:0000256" key="4">
    <source>
        <dbReference type="ARBA" id="ARBA00023125"/>
    </source>
</evidence>
<dbReference type="PANTHER" id="PTHR46577:SF1">
    <property type="entry name" value="HTH-TYPE TRANSCRIPTIONAL REGULATORY PROTEIN GABR"/>
    <property type="match status" value="1"/>
</dbReference>
<dbReference type="PROSITE" id="PS50949">
    <property type="entry name" value="HTH_GNTR"/>
    <property type="match status" value="1"/>
</dbReference>
<dbReference type="SMART" id="SM00345">
    <property type="entry name" value="HTH_GNTR"/>
    <property type="match status" value="1"/>
</dbReference>
<dbReference type="Gene3D" id="3.40.640.10">
    <property type="entry name" value="Type I PLP-dependent aspartate aminotransferase-like (Major domain)"/>
    <property type="match status" value="1"/>
</dbReference>
<evidence type="ECO:0000256" key="1">
    <source>
        <dbReference type="ARBA" id="ARBA00005384"/>
    </source>
</evidence>
<evidence type="ECO:0000259" key="6">
    <source>
        <dbReference type="PROSITE" id="PS50949"/>
    </source>
</evidence>
<dbReference type="InterPro" id="IPR036390">
    <property type="entry name" value="WH_DNA-bd_sf"/>
</dbReference>
<dbReference type="NCBIfam" id="NF012025">
    <property type="entry name" value="PRK15481.1"/>
    <property type="match status" value="1"/>
</dbReference>
<dbReference type="Gene3D" id="3.90.1150.10">
    <property type="entry name" value="Aspartate Aminotransferase, domain 1"/>
    <property type="match status" value="1"/>
</dbReference>
<evidence type="ECO:0000256" key="3">
    <source>
        <dbReference type="ARBA" id="ARBA00023015"/>
    </source>
</evidence>
<dbReference type="InterPro" id="IPR015421">
    <property type="entry name" value="PyrdxlP-dep_Trfase_major"/>
</dbReference>
<evidence type="ECO:0000256" key="5">
    <source>
        <dbReference type="ARBA" id="ARBA00023163"/>
    </source>
</evidence>
<dbReference type="InterPro" id="IPR000524">
    <property type="entry name" value="Tscrpt_reg_HTH_GntR"/>
</dbReference>
<dbReference type="InterPro" id="IPR015422">
    <property type="entry name" value="PyrdxlP-dep_Trfase_small"/>
</dbReference>
<keyword evidence="4" id="KW-0238">DNA-binding</keyword>
<organism evidence="7 8">
    <name type="scientific">Cupriavidus metallidurans</name>
    <dbReference type="NCBI Taxonomy" id="119219"/>
    <lineage>
        <taxon>Bacteria</taxon>
        <taxon>Pseudomonadati</taxon>
        <taxon>Pseudomonadota</taxon>
        <taxon>Betaproteobacteria</taxon>
        <taxon>Burkholderiales</taxon>
        <taxon>Burkholderiaceae</taxon>
        <taxon>Cupriavidus</taxon>
    </lineage>
</organism>
<dbReference type="GO" id="GO:0003700">
    <property type="term" value="F:DNA-binding transcription factor activity"/>
    <property type="evidence" value="ECO:0007669"/>
    <property type="project" value="InterPro"/>
</dbReference>
<sequence length="431" mass="46580">MKIHGKTAAEIFDCVRTLTQSRQLLPGTSLPPVRDLALELGINRNTVAAAYKRLAMAGIAVTQGRLGTIIRDQYEPGEQEGTLAGSPLTDLASGNPNIEWLPDISAALQSRPYKPRLYGEPTVNAGLEAYARKWFEPDCPAPFEVNLAHGAVDAIERLLNAYLVAGDKVAVENPCFLSSINMLRAIGLQPIGVPVDAEGIQAEGLASALAKGAQAVILTPRAHNPTGCCLSEKRARAISRLLAKHPNVPVIVDDHFALLSGAAYHPVIPRSTYRWAVVRSFTKALGPDLRVAAVASDVATSRQLRLCLAPGTSWVSHLLQDIVEVTVTRPETIRLIDKARNDYARRRQAMEQALDAQGIGHMAQGDGFNLWVPLQCDDQAIALALARQGWLVRQGSAFSVQDGVRGLRITISAIEPAQCERLAQDIRRSLG</sequence>
<reference evidence="7 8" key="1">
    <citation type="submission" date="2019-03" db="EMBL/GenBank/DDBJ databases">
        <title>Comparative insights into the high quality Complete genome sequence of highly metal resistant Cupriavidus metallidurans strain BS1 isolated from a gold-copper mine.</title>
        <authorList>
            <person name="Mazhar H.S."/>
            <person name="Rensing C."/>
        </authorList>
    </citation>
    <scope>NUCLEOTIDE SEQUENCE [LARGE SCALE GENOMIC DNA]</scope>
    <source>
        <strain evidence="7 8">BS1</strain>
    </source>
</reference>
<dbReference type="Pfam" id="PF00155">
    <property type="entry name" value="Aminotran_1_2"/>
    <property type="match status" value="1"/>
</dbReference>
<dbReference type="Pfam" id="PF00392">
    <property type="entry name" value="GntR"/>
    <property type="match status" value="1"/>
</dbReference>
<protein>
    <submittedName>
        <fullName evidence="7">Transcriptional regulator PtsJ</fullName>
    </submittedName>
</protein>
<evidence type="ECO:0000313" key="8">
    <source>
        <dbReference type="Proteomes" id="UP000253772"/>
    </source>
</evidence>
<dbReference type="Proteomes" id="UP000253772">
    <property type="component" value="Chromosome c2"/>
</dbReference>
<dbReference type="GO" id="GO:0003677">
    <property type="term" value="F:DNA binding"/>
    <property type="evidence" value="ECO:0007669"/>
    <property type="project" value="UniProtKB-KW"/>
</dbReference>
<evidence type="ECO:0000313" key="7">
    <source>
        <dbReference type="EMBL" id="QBP12104.1"/>
    </source>
</evidence>
<dbReference type="Gene3D" id="1.10.10.10">
    <property type="entry name" value="Winged helix-like DNA-binding domain superfamily/Winged helix DNA-binding domain"/>
    <property type="match status" value="1"/>
</dbReference>
<dbReference type="SUPFAM" id="SSF46785">
    <property type="entry name" value="Winged helix' DNA-binding domain"/>
    <property type="match status" value="1"/>
</dbReference>
<dbReference type="InterPro" id="IPR051446">
    <property type="entry name" value="HTH_trans_reg/aminotransferase"/>
</dbReference>
<name>A0A482IYS6_9BURK</name>
<dbReference type="CDD" id="cd00609">
    <property type="entry name" value="AAT_like"/>
    <property type="match status" value="1"/>
</dbReference>
<dbReference type="SUPFAM" id="SSF53383">
    <property type="entry name" value="PLP-dependent transferases"/>
    <property type="match status" value="1"/>
</dbReference>
<dbReference type="PANTHER" id="PTHR46577">
    <property type="entry name" value="HTH-TYPE TRANSCRIPTIONAL REGULATORY PROTEIN GABR"/>
    <property type="match status" value="1"/>
</dbReference>
<accession>A0A482IYS6</accession>
<keyword evidence="2" id="KW-0663">Pyridoxal phosphate</keyword>
<comment type="similarity">
    <text evidence="1">In the C-terminal section; belongs to the class-I pyridoxal-phosphate-dependent aminotransferase family.</text>
</comment>
<proteinExistence type="inferred from homology"/>
<dbReference type="InterPro" id="IPR015424">
    <property type="entry name" value="PyrdxlP-dep_Trfase"/>
</dbReference>
<gene>
    <name evidence="7" type="primary">ptsJ</name>
    <name evidence="7" type="ORF">DDF84_020210</name>
</gene>
<feature type="domain" description="HTH gntR-type" evidence="6">
    <location>
        <begin position="5"/>
        <end position="73"/>
    </location>
</feature>
<dbReference type="RefSeq" id="WP_017514500.1">
    <property type="nucleotide sequence ID" value="NZ_CP037901.1"/>
</dbReference>
<evidence type="ECO:0000256" key="2">
    <source>
        <dbReference type="ARBA" id="ARBA00022898"/>
    </source>
</evidence>
<keyword evidence="3" id="KW-0805">Transcription regulation</keyword>
<dbReference type="EMBL" id="CP037901">
    <property type="protein sequence ID" value="QBP12104.1"/>
    <property type="molecule type" value="Genomic_DNA"/>
</dbReference>